<evidence type="ECO:0000313" key="2">
    <source>
        <dbReference type="EMBL" id="AJE85307.1"/>
    </source>
</evidence>
<gene>
    <name evidence="2" type="ORF">SLNWT_4931</name>
</gene>
<feature type="region of interest" description="Disordered" evidence="1">
    <location>
        <begin position="17"/>
        <end position="46"/>
    </location>
</feature>
<protein>
    <submittedName>
        <fullName evidence="2">Uncharacterized protein</fullName>
    </submittedName>
</protein>
<evidence type="ECO:0000256" key="1">
    <source>
        <dbReference type="SAM" id="MobiDB-lite"/>
    </source>
</evidence>
<reference evidence="2 3" key="1">
    <citation type="submission" date="2015-01" db="EMBL/GenBank/DDBJ databases">
        <title>Enhanced salinomycin production by adjusting the supply of polyketide extender units in Streptomyce albus DSM 41398.</title>
        <authorList>
            <person name="Lu C."/>
        </authorList>
    </citation>
    <scope>NUCLEOTIDE SEQUENCE [LARGE SCALE GENOMIC DNA]</scope>
    <source>
        <strain evidence="3">ATCC 21838 / DSM 41398 / FERM P-419 / JCM 4703 / NBRC 107858</strain>
    </source>
</reference>
<name>A0A0B5F4Q9_STRA4</name>
<sequence>MALKGIRRTSRRLLAPEFIEQRERRDRGTGSESERGDDGSELLTWNIDGNSMIRNGQWSE</sequence>
<dbReference type="Proteomes" id="UP000031523">
    <property type="component" value="Chromosome"/>
</dbReference>
<keyword evidence="3" id="KW-1185">Reference proteome</keyword>
<evidence type="ECO:0000313" key="3">
    <source>
        <dbReference type="Proteomes" id="UP000031523"/>
    </source>
</evidence>
<dbReference type="EMBL" id="CP010519">
    <property type="protein sequence ID" value="AJE85307.1"/>
    <property type="molecule type" value="Genomic_DNA"/>
</dbReference>
<organism evidence="2 3">
    <name type="scientific">Streptomyces albus (strain ATCC 21838 / DSM 41398 / FERM P-419 / JCM 4703 / NBRC 107858)</name>
    <dbReference type="NCBI Taxonomy" id="1081613"/>
    <lineage>
        <taxon>Bacteria</taxon>
        <taxon>Bacillati</taxon>
        <taxon>Actinomycetota</taxon>
        <taxon>Actinomycetes</taxon>
        <taxon>Kitasatosporales</taxon>
        <taxon>Streptomycetaceae</taxon>
        <taxon>Streptomyces</taxon>
    </lineage>
</organism>
<dbReference type="KEGG" id="sals:SLNWT_4931"/>
<accession>A0A0B5F4Q9</accession>
<feature type="compositionally biased region" description="Basic and acidic residues" evidence="1">
    <location>
        <begin position="19"/>
        <end position="38"/>
    </location>
</feature>
<proteinExistence type="predicted"/>
<dbReference type="AlphaFoldDB" id="A0A0B5F4Q9"/>